<feature type="non-terminal residue" evidence="1">
    <location>
        <position position="1"/>
    </location>
</feature>
<evidence type="ECO:0000313" key="2">
    <source>
        <dbReference type="Proteomes" id="UP000245887"/>
    </source>
</evidence>
<name>A0A2U1CT57_9GAMM</name>
<evidence type="ECO:0000313" key="1">
    <source>
        <dbReference type="EMBL" id="PVY69640.1"/>
    </source>
</evidence>
<dbReference type="AlphaFoldDB" id="A0A2U1CT57"/>
<gene>
    <name evidence="1" type="ORF">C8D92_11242</name>
</gene>
<sequence length="66" mass="7362">GKAASSTGRIYGSNLSLINLCALANGEETIYVLLWLKTYPLLTEIGAVRLRSRWDRRAPIRRAMSP</sequence>
<dbReference type="EMBL" id="QEKQ01000012">
    <property type="protein sequence ID" value="PVY69640.1"/>
    <property type="molecule type" value="Genomic_DNA"/>
</dbReference>
<dbReference type="Proteomes" id="UP000245887">
    <property type="component" value="Unassembled WGS sequence"/>
</dbReference>
<comment type="caution">
    <text evidence="1">The sequence shown here is derived from an EMBL/GenBank/DDBJ whole genome shotgun (WGS) entry which is preliminary data.</text>
</comment>
<protein>
    <submittedName>
        <fullName evidence="1">Uncharacterized protein</fullName>
    </submittedName>
</protein>
<reference evidence="1 2" key="1">
    <citation type="submission" date="2018-04" db="EMBL/GenBank/DDBJ databases">
        <title>Genomic Encyclopedia of Type Strains, Phase IV (KMG-IV): sequencing the most valuable type-strain genomes for metagenomic binning, comparative biology and taxonomic classification.</title>
        <authorList>
            <person name="Goeker M."/>
        </authorList>
    </citation>
    <scope>NUCLEOTIDE SEQUENCE [LARGE SCALE GENOMIC DNA]</scope>
    <source>
        <strain evidence="1 2">DSM 28688</strain>
    </source>
</reference>
<organism evidence="1 2">
    <name type="scientific">Tamilnaduibacter salinus</name>
    <dbReference type="NCBI Taxonomy" id="1484056"/>
    <lineage>
        <taxon>Bacteria</taxon>
        <taxon>Pseudomonadati</taxon>
        <taxon>Pseudomonadota</taxon>
        <taxon>Gammaproteobacteria</taxon>
        <taxon>Pseudomonadales</taxon>
        <taxon>Marinobacteraceae</taxon>
        <taxon>Tamilnaduibacter</taxon>
    </lineage>
</organism>
<proteinExistence type="predicted"/>
<accession>A0A2U1CT57</accession>